<dbReference type="InterPro" id="IPR036013">
    <property type="entry name" value="Band_7/SPFH_dom_sf"/>
</dbReference>
<evidence type="ECO:0000313" key="7">
    <source>
        <dbReference type="Proteomes" id="UP000295497"/>
    </source>
</evidence>
<evidence type="ECO:0000313" key="6">
    <source>
        <dbReference type="EMBL" id="AUX33947.1"/>
    </source>
</evidence>
<dbReference type="PANTHER" id="PTHR23222:SF1">
    <property type="entry name" value="PROHIBITIN-2"/>
    <property type="match status" value="1"/>
</dbReference>
<feature type="region of interest" description="Disordered" evidence="3">
    <location>
        <begin position="311"/>
        <end position="374"/>
    </location>
</feature>
<dbReference type="InterPro" id="IPR000163">
    <property type="entry name" value="Prohibitin"/>
</dbReference>
<dbReference type="GO" id="GO:0016020">
    <property type="term" value="C:membrane"/>
    <property type="evidence" value="ECO:0007669"/>
    <property type="project" value="UniProtKB-SubCell"/>
</dbReference>
<evidence type="ECO:0000256" key="1">
    <source>
        <dbReference type="ARBA" id="ARBA00004167"/>
    </source>
</evidence>
<keyword evidence="2 4" id="KW-0472">Membrane</keyword>
<keyword evidence="4" id="KW-1133">Transmembrane helix</keyword>
<comment type="subcellular location">
    <subcellularLocation>
        <location evidence="1">Membrane</location>
        <topology evidence="1">Single-pass membrane protein</topology>
    </subcellularLocation>
</comment>
<evidence type="ECO:0000259" key="5">
    <source>
        <dbReference type="SMART" id="SM00244"/>
    </source>
</evidence>
<gene>
    <name evidence="6" type="ORF">SOCE836_061150</name>
</gene>
<dbReference type="Proteomes" id="UP000295497">
    <property type="component" value="Chromosome"/>
</dbReference>
<dbReference type="SUPFAM" id="SSF117892">
    <property type="entry name" value="Band 7/SPFH domain"/>
    <property type="match status" value="1"/>
</dbReference>
<reference evidence="6 7" key="1">
    <citation type="submission" date="2015-09" db="EMBL/GenBank/DDBJ databases">
        <title>Sorangium comparison.</title>
        <authorList>
            <person name="Zaburannyi N."/>
            <person name="Bunk B."/>
            <person name="Overmann J."/>
            <person name="Mueller R."/>
        </authorList>
    </citation>
    <scope>NUCLEOTIDE SEQUENCE [LARGE SCALE GENOMIC DNA]</scope>
    <source>
        <strain evidence="6 7">So ce836</strain>
    </source>
</reference>
<protein>
    <recommendedName>
        <fullName evidence="5">Band 7 domain-containing protein</fullName>
    </recommendedName>
</protein>
<dbReference type="Pfam" id="PF01145">
    <property type="entry name" value="Band_7"/>
    <property type="match status" value="1"/>
</dbReference>
<keyword evidence="4" id="KW-0812">Transmembrane</keyword>
<evidence type="ECO:0000256" key="2">
    <source>
        <dbReference type="ARBA" id="ARBA00023136"/>
    </source>
</evidence>
<evidence type="ECO:0000256" key="4">
    <source>
        <dbReference type="SAM" id="Phobius"/>
    </source>
</evidence>
<dbReference type="AlphaFoldDB" id="A0A4P2QU94"/>
<dbReference type="EMBL" id="CP012672">
    <property type="protein sequence ID" value="AUX33947.1"/>
    <property type="molecule type" value="Genomic_DNA"/>
</dbReference>
<name>A0A4P2QU94_SORCE</name>
<accession>A0A4P2QU94</accession>
<organism evidence="6 7">
    <name type="scientific">Sorangium cellulosum</name>
    <name type="common">Polyangium cellulosum</name>
    <dbReference type="NCBI Taxonomy" id="56"/>
    <lineage>
        <taxon>Bacteria</taxon>
        <taxon>Pseudomonadati</taxon>
        <taxon>Myxococcota</taxon>
        <taxon>Polyangia</taxon>
        <taxon>Polyangiales</taxon>
        <taxon>Polyangiaceae</taxon>
        <taxon>Sorangium</taxon>
    </lineage>
</organism>
<proteinExistence type="predicted"/>
<feature type="domain" description="Band 7" evidence="5">
    <location>
        <begin position="48"/>
        <end position="222"/>
    </location>
</feature>
<dbReference type="InterPro" id="IPR001107">
    <property type="entry name" value="Band_7"/>
</dbReference>
<evidence type="ECO:0000256" key="3">
    <source>
        <dbReference type="SAM" id="MobiDB-lite"/>
    </source>
</evidence>
<dbReference type="RefSeq" id="WP_129577237.1">
    <property type="nucleotide sequence ID" value="NZ_CP012672.1"/>
</dbReference>
<dbReference type="CDD" id="cd03401">
    <property type="entry name" value="SPFH_prohibitin"/>
    <property type="match status" value="1"/>
</dbReference>
<feature type="compositionally biased region" description="Low complexity" evidence="3">
    <location>
        <begin position="311"/>
        <end position="354"/>
    </location>
</feature>
<dbReference type="GO" id="GO:0007005">
    <property type="term" value="P:mitochondrion organization"/>
    <property type="evidence" value="ECO:0007669"/>
    <property type="project" value="TreeGrafter"/>
</dbReference>
<dbReference type="SMART" id="SM00244">
    <property type="entry name" value="PHB"/>
    <property type="match status" value="1"/>
</dbReference>
<dbReference type="PANTHER" id="PTHR23222">
    <property type="entry name" value="PROHIBITIN"/>
    <property type="match status" value="1"/>
</dbReference>
<dbReference type="Gene3D" id="3.30.479.30">
    <property type="entry name" value="Band 7 domain"/>
    <property type="match status" value="1"/>
</dbReference>
<feature type="transmembrane region" description="Helical" evidence="4">
    <location>
        <begin position="30"/>
        <end position="51"/>
    </location>
</feature>
<sequence length="374" mass="41184">MPNNVPLDEIEAKPTWRERVVDWFVEVQTVTYTTVVLLLLVLAFLWPRIFISMPSGHRGVLYRYFAGGTVVDPKKILGEGLHVIAPWNRVTEYEIRLQQKTLKFDVLSDEGLNLGVTVVVRYHPRQDMLGYLQRDIGPEYFDRLIKPDAEAHVRRTFGSRPAHEIYASTRDLLQELGQVPALGRIEKTDDGEAAFPYIVIEELKLVDIELPQMVQDAIKDRYRQEQLMLEYKYKLEREEKEAERKRTEAAGIRDYNLIAGNVAPDLLRWRGIDATLELARSQNAKVIVLGGGQGGIPLMLNFVDDPIGTPAAAPPAQEAPAPKGNAALAPRAGANAAPAPRAGGNAAPAPAANRDTAPVANSDPTAAAPAPPGP</sequence>